<feature type="signal peptide" evidence="1">
    <location>
        <begin position="1"/>
        <end position="22"/>
    </location>
</feature>
<evidence type="ECO:0000256" key="1">
    <source>
        <dbReference type="SAM" id="SignalP"/>
    </source>
</evidence>
<sequence length="115" mass="12894">MKTLRHLLTVGLVMAGSIAGYAEEAPRPIRQVNTLKSVMLNKISELSLERYNIDEVELQVSYTVNENGQVTVTKVTGASCFVNEYVRMMIEKDEVPVSDALVNQEVTMNIKYARV</sequence>
<organism evidence="2 3">
    <name type="scientific">Phaeocystidibacter luteus</name>
    <dbReference type="NCBI Taxonomy" id="911197"/>
    <lineage>
        <taxon>Bacteria</taxon>
        <taxon>Pseudomonadati</taxon>
        <taxon>Bacteroidota</taxon>
        <taxon>Flavobacteriia</taxon>
        <taxon>Flavobacteriales</taxon>
        <taxon>Phaeocystidibacteraceae</taxon>
        <taxon>Phaeocystidibacter</taxon>
    </lineage>
</organism>
<reference evidence="2 3" key="1">
    <citation type="submission" date="2019-09" db="EMBL/GenBank/DDBJ databases">
        <title>Genomes of family Cryomorphaceae.</title>
        <authorList>
            <person name="Bowman J.P."/>
        </authorList>
    </citation>
    <scope>NUCLEOTIDE SEQUENCE [LARGE SCALE GENOMIC DNA]</scope>
    <source>
        <strain evidence="2 3">LMG 25704</strain>
    </source>
</reference>
<protein>
    <recommendedName>
        <fullName evidence="4">TonB C-terminal domain-containing protein</fullName>
    </recommendedName>
</protein>
<evidence type="ECO:0000313" key="3">
    <source>
        <dbReference type="Proteomes" id="UP000468650"/>
    </source>
</evidence>
<gene>
    <name evidence="2" type="ORF">F8C67_06095</name>
</gene>
<keyword evidence="3" id="KW-1185">Reference proteome</keyword>
<accession>A0A6N6RJC6</accession>
<evidence type="ECO:0008006" key="4">
    <source>
        <dbReference type="Google" id="ProtNLM"/>
    </source>
</evidence>
<dbReference type="RefSeq" id="WP_151666930.1">
    <property type="nucleotide sequence ID" value="NZ_WBVO01000003.1"/>
</dbReference>
<evidence type="ECO:0000313" key="2">
    <source>
        <dbReference type="EMBL" id="KAB2813728.1"/>
    </source>
</evidence>
<dbReference type="EMBL" id="WBVO01000003">
    <property type="protein sequence ID" value="KAB2813728.1"/>
    <property type="molecule type" value="Genomic_DNA"/>
</dbReference>
<name>A0A6N6RJC6_9FLAO</name>
<dbReference type="Proteomes" id="UP000468650">
    <property type="component" value="Unassembled WGS sequence"/>
</dbReference>
<dbReference type="AlphaFoldDB" id="A0A6N6RJC6"/>
<proteinExistence type="predicted"/>
<feature type="chain" id="PRO_5027025552" description="TonB C-terminal domain-containing protein" evidence="1">
    <location>
        <begin position="23"/>
        <end position="115"/>
    </location>
</feature>
<comment type="caution">
    <text evidence="2">The sequence shown here is derived from an EMBL/GenBank/DDBJ whole genome shotgun (WGS) entry which is preliminary data.</text>
</comment>
<keyword evidence="1" id="KW-0732">Signal</keyword>